<evidence type="ECO:0000259" key="6">
    <source>
        <dbReference type="PROSITE" id="PS51186"/>
    </source>
</evidence>
<evidence type="ECO:0000313" key="8">
    <source>
        <dbReference type="Proteomes" id="UP000214365"/>
    </source>
</evidence>
<dbReference type="Pfam" id="PF07690">
    <property type="entry name" value="MFS_1"/>
    <property type="match status" value="1"/>
</dbReference>
<comment type="subcellular location">
    <subcellularLocation>
        <location evidence="1">Membrane</location>
        <topology evidence="1">Multi-pass membrane protein</topology>
    </subcellularLocation>
</comment>
<protein>
    <recommendedName>
        <fullName evidence="9">Major facilitator superfamily (MFS) profile domain-containing protein</fullName>
    </recommendedName>
</protein>
<dbReference type="InterPro" id="IPR050327">
    <property type="entry name" value="Proton-linked_MCT"/>
</dbReference>
<evidence type="ECO:0000256" key="2">
    <source>
        <dbReference type="ARBA" id="ARBA00006727"/>
    </source>
</evidence>
<proteinExistence type="inferred from homology"/>
<dbReference type="Gene3D" id="3.40.630.30">
    <property type="match status" value="1"/>
</dbReference>
<evidence type="ECO:0000256" key="4">
    <source>
        <dbReference type="SAM" id="Phobius"/>
    </source>
</evidence>
<evidence type="ECO:0000256" key="3">
    <source>
        <dbReference type="SAM" id="MobiDB-lite"/>
    </source>
</evidence>
<comment type="similarity">
    <text evidence="2">Belongs to the major facilitator superfamily. Monocarboxylate porter (TC 2.A.1.13) family.</text>
</comment>
<gene>
    <name evidence="7" type="ORF">UA08_01965</name>
</gene>
<dbReference type="Proteomes" id="UP000214365">
    <property type="component" value="Unassembled WGS sequence"/>
</dbReference>
<dbReference type="Pfam" id="PF00583">
    <property type="entry name" value="Acetyltransf_1"/>
    <property type="match status" value="1"/>
</dbReference>
<dbReference type="PANTHER" id="PTHR11360:SF234">
    <property type="entry name" value="MFS-TYPE TRANSPORTER DBAD-RELATED"/>
    <property type="match status" value="1"/>
</dbReference>
<feature type="transmembrane region" description="Helical" evidence="4">
    <location>
        <begin position="170"/>
        <end position="191"/>
    </location>
</feature>
<dbReference type="InterPro" id="IPR020846">
    <property type="entry name" value="MFS_dom"/>
</dbReference>
<feature type="domain" description="N-acetyltransferase" evidence="6">
    <location>
        <begin position="628"/>
        <end position="701"/>
    </location>
</feature>
<feature type="region of interest" description="Disordered" evidence="3">
    <location>
        <begin position="606"/>
        <end position="627"/>
    </location>
</feature>
<keyword evidence="4" id="KW-1133">Transmembrane helix</keyword>
<feature type="transmembrane region" description="Helical" evidence="4">
    <location>
        <begin position="142"/>
        <end position="163"/>
    </location>
</feature>
<feature type="transmembrane region" description="Helical" evidence="4">
    <location>
        <begin position="111"/>
        <end position="130"/>
    </location>
</feature>
<reference evidence="7 8" key="1">
    <citation type="submission" date="2015-06" db="EMBL/GenBank/DDBJ databases">
        <title>Talaromyces atroroseus IBT 11181 draft genome.</title>
        <authorList>
            <person name="Rasmussen K.B."/>
            <person name="Rasmussen S."/>
            <person name="Petersen B."/>
            <person name="Sicheritz-Ponten T."/>
            <person name="Mortensen U.H."/>
            <person name="Thrane U."/>
        </authorList>
    </citation>
    <scope>NUCLEOTIDE SEQUENCE [LARGE SCALE GENOMIC DNA]</scope>
    <source>
        <strain evidence="7 8">IBT 11181</strain>
    </source>
</reference>
<dbReference type="InterPro" id="IPR000182">
    <property type="entry name" value="GNAT_dom"/>
</dbReference>
<feature type="region of interest" description="Disordered" evidence="3">
    <location>
        <begin position="1"/>
        <end position="36"/>
    </location>
</feature>
<feature type="domain" description="Major facilitator superfamily (MFS) profile" evidence="5">
    <location>
        <begin position="43"/>
        <end position="427"/>
    </location>
</feature>
<evidence type="ECO:0000259" key="5">
    <source>
        <dbReference type="PROSITE" id="PS50850"/>
    </source>
</evidence>
<evidence type="ECO:0008006" key="9">
    <source>
        <dbReference type="Google" id="ProtNLM"/>
    </source>
</evidence>
<dbReference type="InterPro" id="IPR036259">
    <property type="entry name" value="MFS_trans_sf"/>
</dbReference>
<feature type="region of interest" description="Disordered" evidence="3">
    <location>
        <begin position="524"/>
        <end position="543"/>
    </location>
</feature>
<feature type="transmembrane region" description="Helical" evidence="4">
    <location>
        <begin position="52"/>
        <end position="72"/>
    </location>
</feature>
<dbReference type="CDD" id="cd04301">
    <property type="entry name" value="NAT_SF"/>
    <property type="match status" value="1"/>
</dbReference>
<feature type="compositionally biased region" description="Polar residues" evidence="3">
    <location>
        <begin position="525"/>
        <end position="541"/>
    </location>
</feature>
<keyword evidence="4" id="KW-0812">Transmembrane</keyword>
<dbReference type="PANTHER" id="PTHR11360">
    <property type="entry name" value="MONOCARBOXYLATE TRANSPORTER"/>
    <property type="match status" value="1"/>
</dbReference>
<feature type="transmembrane region" description="Helical" evidence="4">
    <location>
        <begin position="405"/>
        <end position="425"/>
    </location>
</feature>
<dbReference type="OrthoDB" id="6509908at2759"/>
<dbReference type="GeneID" id="31001720"/>
<organism evidence="7 8">
    <name type="scientific">Talaromyces atroroseus</name>
    <dbReference type="NCBI Taxonomy" id="1441469"/>
    <lineage>
        <taxon>Eukaryota</taxon>
        <taxon>Fungi</taxon>
        <taxon>Dikarya</taxon>
        <taxon>Ascomycota</taxon>
        <taxon>Pezizomycotina</taxon>
        <taxon>Eurotiomycetes</taxon>
        <taxon>Eurotiomycetidae</taxon>
        <taxon>Eurotiales</taxon>
        <taxon>Trichocomaceae</taxon>
        <taxon>Talaromyces</taxon>
        <taxon>Talaromyces sect. Trachyspermi</taxon>
    </lineage>
</organism>
<evidence type="ECO:0000256" key="1">
    <source>
        <dbReference type="ARBA" id="ARBA00004141"/>
    </source>
</evidence>
<evidence type="ECO:0000313" key="7">
    <source>
        <dbReference type="EMBL" id="OKL63479.1"/>
    </source>
</evidence>
<dbReference type="InterPro" id="IPR016181">
    <property type="entry name" value="Acyl_CoA_acyltransferase"/>
</dbReference>
<feature type="transmembrane region" description="Helical" evidence="4">
    <location>
        <begin position="312"/>
        <end position="334"/>
    </location>
</feature>
<dbReference type="AlphaFoldDB" id="A0A1Q5QCG0"/>
<dbReference type="PROSITE" id="PS50850">
    <property type="entry name" value="MFS"/>
    <property type="match status" value="1"/>
</dbReference>
<comment type="caution">
    <text evidence="7">The sequence shown here is derived from an EMBL/GenBank/DDBJ whole genome shotgun (WGS) entry which is preliminary data.</text>
</comment>
<feature type="compositionally biased region" description="Polar residues" evidence="3">
    <location>
        <begin position="607"/>
        <end position="617"/>
    </location>
</feature>
<dbReference type="GO" id="GO:0016747">
    <property type="term" value="F:acyltransferase activity, transferring groups other than amino-acyl groups"/>
    <property type="evidence" value="ECO:0007669"/>
    <property type="project" value="InterPro"/>
</dbReference>
<feature type="transmembrane region" description="Helical" evidence="4">
    <location>
        <begin position="340"/>
        <end position="361"/>
    </location>
</feature>
<dbReference type="EMBL" id="LFMY01000002">
    <property type="protein sequence ID" value="OKL63479.1"/>
    <property type="molecule type" value="Genomic_DNA"/>
</dbReference>
<keyword evidence="8" id="KW-1185">Reference proteome</keyword>
<dbReference type="GO" id="GO:0016020">
    <property type="term" value="C:membrane"/>
    <property type="evidence" value="ECO:0007669"/>
    <property type="project" value="UniProtKB-SubCell"/>
</dbReference>
<dbReference type="SUPFAM" id="SSF55729">
    <property type="entry name" value="Acyl-CoA N-acyltransferases (Nat)"/>
    <property type="match status" value="1"/>
</dbReference>
<feature type="transmembrane region" description="Helical" evidence="4">
    <location>
        <begin position="281"/>
        <end position="300"/>
    </location>
</feature>
<dbReference type="Gene3D" id="1.20.1250.20">
    <property type="entry name" value="MFS general substrate transporter like domains"/>
    <property type="match status" value="2"/>
</dbReference>
<sequence>MVSLIEANEKRETASDSTNTVVAPKPEVTKPAGPPPPPNGGLTAWLQVAGGFVIFFNTWGMINTFAVFQTYYESGALFTESSSNISWIGSIQCFLLQLTGIVAGPIYDRGYLRLLLLTGSFMIVFGYMMLSLCHEYWEAMLAQAICVGIGSGLLFTPTVSLLPTWFSSHIGLAVGIASSGSSLGGVIYPIVLYRLIGPIGFPWAVRTVAFIALGIFVVPVIVMKQRIRPPKPRAFIDWTAFTDVPYMAFALAVMIVFIGNSVLIFYVSYYPINKGFTDSSLGFYMVAIFNAASVFGRIAPNAVSDRIGVFNTFVPMALILSIVVFCMLAVTNTAGMVVEAIFSGFFSGVIVALPPVCFAMLTKNKAVIGTRIGQGFAIGGLGLLIGGPSAGAILGTTGSLNWTGLWVYGGVTVAAAGFTLIAVRIMKAGPKLMVKVYPMHLRPYQTQDLLALVTIKANCDLSDPLALFCRRLSPRLDQQHQTEEKYEKQWRANVKSLRRSLELELLFAGTVCWVVVLDDNDNDRTQNPNQRLSSYSDNDTGNGRKERIVGFAMWSRHGSSSEARKWKAEGNRLSRRIKALIAYIHMTITYPFDKSINHTRMAKFQQRIRSSSPQSHQHNTKPPKPAKERWELEALYIHPRYQRRGYGSLALQWGIETARKENVEIWVWSTQAGKRLYLSGGFETVGRIGFEDLVDMSLDDRQRPQQRQQEERQVEGAAVWAMIWKGP</sequence>
<feature type="transmembrane region" description="Helical" evidence="4">
    <location>
        <begin position="373"/>
        <end position="393"/>
    </location>
</feature>
<dbReference type="GO" id="GO:0022857">
    <property type="term" value="F:transmembrane transporter activity"/>
    <property type="evidence" value="ECO:0007669"/>
    <property type="project" value="InterPro"/>
</dbReference>
<name>A0A1Q5QCG0_TALAT</name>
<feature type="transmembrane region" description="Helical" evidence="4">
    <location>
        <begin position="84"/>
        <end position="104"/>
    </location>
</feature>
<dbReference type="SUPFAM" id="SSF103473">
    <property type="entry name" value="MFS general substrate transporter"/>
    <property type="match status" value="1"/>
</dbReference>
<dbReference type="PROSITE" id="PS51186">
    <property type="entry name" value="GNAT"/>
    <property type="match status" value="1"/>
</dbReference>
<keyword evidence="4" id="KW-0472">Membrane</keyword>
<accession>A0A1Q5QCG0</accession>
<feature type="transmembrane region" description="Helical" evidence="4">
    <location>
        <begin position="203"/>
        <end position="223"/>
    </location>
</feature>
<dbReference type="InterPro" id="IPR011701">
    <property type="entry name" value="MFS"/>
</dbReference>
<feature type="transmembrane region" description="Helical" evidence="4">
    <location>
        <begin position="244"/>
        <end position="269"/>
    </location>
</feature>
<dbReference type="RefSeq" id="XP_020123600.1">
    <property type="nucleotide sequence ID" value="XM_020261687.1"/>
</dbReference>